<sequence length="68" mass="7233">MSSVNKSSSKSIDNKKSLSSQASTNKQKSITSTVGKLRKTPLPKSVYIGICLISFIGSAFTGIKIINL</sequence>
<evidence type="ECO:0000313" key="3">
    <source>
        <dbReference type="EMBL" id="QHT73656.1"/>
    </source>
</evidence>
<feature type="region of interest" description="Disordered" evidence="1">
    <location>
        <begin position="1"/>
        <end position="34"/>
    </location>
</feature>
<evidence type="ECO:0000256" key="1">
    <source>
        <dbReference type="SAM" id="MobiDB-lite"/>
    </source>
</evidence>
<feature type="compositionally biased region" description="Low complexity" evidence="1">
    <location>
        <begin position="1"/>
        <end position="11"/>
    </location>
</feature>
<keyword evidence="2" id="KW-0472">Membrane</keyword>
<dbReference type="AlphaFoldDB" id="A0A6C0H082"/>
<proteinExistence type="predicted"/>
<protein>
    <submittedName>
        <fullName evidence="3">Uncharacterized protein</fullName>
    </submittedName>
</protein>
<reference evidence="3" key="1">
    <citation type="journal article" date="2020" name="Nature">
        <title>Giant virus diversity and host interactions through global metagenomics.</title>
        <authorList>
            <person name="Schulz F."/>
            <person name="Roux S."/>
            <person name="Paez-Espino D."/>
            <person name="Jungbluth S."/>
            <person name="Walsh D.A."/>
            <person name="Denef V.J."/>
            <person name="McMahon K.D."/>
            <person name="Konstantinidis K.T."/>
            <person name="Eloe-Fadrosh E.A."/>
            <person name="Kyrpides N.C."/>
            <person name="Woyke T."/>
        </authorList>
    </citation>
    <scope>NUCLEOTIDE SEQUENCE</scope>
    <source>
        <strain evidence="3">GVMAG-M-3300023179-4</strain>
    </source>
</reference>
<keyword evidence="2" id="KW-0812">Transmembrane</keyword>
<feature type="compositionally biased region" description="Polar residues" evidence="1">
    <location>
        <begin position="21"/>
        <end position="34"/>
    </location>
</feature>
<name>A0A6C0H082_9ZZZZ</name>
<evidence type="ECO:0000256" key="2">
    <source>
        <dbReference type="SAM" id="Phobius"/>
    </source>
</evidence>
<keyword evidence="2" id="KW-1133">Transmembrane helix</keyword>
<feature type="transmembrane region" description="Helical" evidence="2">
    <location>
        <begin position="46"/>
        <end position="66"/>
    </location>
</feature>
<organism evidence="3">
    <name type="scientific">viral metagenome</name>
    <dbReference type="NCBI Taxonomy" id="1070528"/>
    <lineage>
        <taxon>unclassified sequences</taxon>
        <taxon>metagenomes</taxon>
        <taxon>organismal metagenomes</taxon>
    </lineage>
</organism>
<dbReference type="EMBL" id="MN739831">
    <property type="protein sequence ID" value="QHT73656.1"/>
    <property type="molecule type" value="Genomic_DNA"/>
</dbReference>
<accession>A0A6C0H082</accession>